<reference evidence="2" key="2">
    <citation type="submission" date="2015-06" db="UniProtKB">
        <authorList>
            <consortium name="EnsemblMetazoa"/>
        </authorList>
    </citation>
    <scope>IDENTIFICATION</scope>
</reference>
<proteinExistence type="predicted"/>
<feature type="transmembrane region" description="Helical" evidence="1">
    <location>
        <begin position="12"/>
        <end position="31"/>
    </location>
</feature>
<organism evidence="2 3">
    <name type="scientific">Tetranychus urticae</name>
    <name type="common">Two-spotted spider mite</name>
    <dbReference type="NCBI Taxonomy" id="32264"/>
    <lineage>
        <taxon>Eukaryota</taxon>
        <taxon>Metazoa</taxon>
        <taxon>Ecdysozoa</taxon>
        <taxon>Arthropoda</taxon>
        <taxon>Chelicerata</taxon>
        <taxon>Arachnida</taxon>
        <taxon>Acari</taxon>
        <taxon>Acariformes</taxon>
        <taxon>Trombidiformes</taxon>
        <taxon>Prostigmata</taxon>
        <taxon>Eleutherengona</taxon>
        <taxon>Raphignathae</taxon>
        <taxon>Tetranychoidea</taxon>
        <taxon>Tetranychidae</taxon>
        <taxon>Tetranychus</taxon>
    </lineage>
</organism>
<evidence type="ECO:0000256" key="1">
    <source>
        <dbReference type="SAM" id="Phobius"/>
    </source>
</evidence>
<accession>T1KYC2</accession>
<keyword evidence="1" id="KW-0812">Transmembrane</keyword>
<dbReference type="AlphaFoldDB" id="T1KYC2"/>
<dbReference type="Proteomes" id="UP000015104">
    <property type="component" value="Unassembled WGS sequence"/>
</dbReference>
<keyword evidence="1" id="KW-0472">Membrane</keyword>
<dbReference type="EnsemblMetazoa" id="tetur27g00150.1">
    <property type="protein sequence ID" value="tetur27g00150.1"/>
    <property type="gene ID" value="tetur27g00150"/>
</dbReference>
<name>T1KYC2_TETUR</name>
<dbReference type="EMBL" id="CAEY01000711">
    <property type="status" value="NOT_ANNOTATED_CDS"/>
    <property type="molecule type" value="Genomic_DNA"/>
</dbReference>
<reference evidence="3" key="1">
    <citation type="submission" date="2011-08" db="EMBL/GenBank/DDBJ databases">
        <authorList>
            <person name="Rombauts S."/>
        </authorList>
    </citation>
    <scope>NUCLEOTIDE SEQUENCE</scope>
    <source>
        <strain evidence="3">London</strain>
    </source>
</reference>
<protein>
    <submittedName>
        <fullName evidence="2">Uncharacterized protein</fullName>
    </submittedName>
</protein>
<evidence type="ECO:0000313" key="3">
    <source>
        <dbReference type="Proteomes" id="UP000015104"/>
    </source>
</evidence>
<dbReference type="HOGENOM" id="CLU_2834442_0_0_1"/>
<sequence length="66" mass="7854">MEDMKKGKNKKISVNIVTMVIVMLFFDWVFLNFCFQVRYQIVCFYLFNIQSKLNLNLGLKIKGNLI</sequence>
<evidence type="ECO:0000313" key="2">
    <source>
        <dbReference type="EnsemblMetazoa" id="tetur27g00150.1"/>
    </source>
</evidence>
<keyword evidence="3" id="KW-1185">Reference proteome</keyword>
<keyword evidence="1" id="KW-1133">Transmembrane helix</keyword>